<reference evidence="2 3" key="1">
    <citation type="submission" date="2017-07" db="EMBL/GenBank/DDBJ databases">
        <title>Recovery of genomes from metagenomes via a dereplication, aggregation, and scoring strategy.</title>
        <authorList>
            <person name="Sieber C.M."/>
            <person name="Probst A.J."/>
            <person name="Sharrar A."/>
            <person name="Thomas B.C."/>
            <person name="Hess M."/>
            <person name="Tringe S.G."/>
            <person name="Banfield J.F."/>
        </authorList>
    </citation>
    <scope>NUCLEOTIDE SEQUENCE [LARGE SCALE GENOMIC DNA]</scope>
    <source>
        <strain evidence="2">JGI_Cruoil_03_44_89</strain>
    </source>
</reference>
<evidence type="ECO:0000313" key="3">
    <source>
        <dbReference type="Proteomes" id="UP000215215"/>
    </source>
</evidence>
<feature type="transmembrane region" description="Helical" evidence="1">
    <location>
        <begin position="94"/>
        <end position="113"/>
    </location>
</feature>
<gene>
    <name evidence="2" type="ORF">CH333_10070</name>
</gene>
<name>A0A235BMR0_UNCW3</name>
<protein>
    <submittedName>
        <fullName evidence="2">Uncharacterized protein</fullName>
    </submittedName>
</protein>
<keyword evidence="1" id="KW-0812">Transmembrane</keyword>
<dbReference type="EMBL" id="NOZQ01000217">
    <property type="protein sequence ID" value="OYD13743.1"/>
    <property type="molecule type" value="Genomic_DNA"/>
</dbReference>
<organism evidence="2 3">
    <name type="scientific">candidate division WOR-3 bacterium JGI_Cruoil_03_44_89</name>
    <dbReference type="NCBI Taxonomy" id="1973748"/>
    <lineage>
        <taxon>Bacteria</taxon>
        <taxon>Bacteria division WOR-3</taxon>
    </lineage>
</organism>
<accession>A0A235BMR0</accession>
<evidence type="ECO:0000256" key="1">
    <source>
        <dbReference type="SAM" id="Phobius"/>
    </source>
</evidence>
<feature type="transmembrane region" description="Helical" evidence="1">
    <location>
        <begin position="165"/>
        <end position="186"/>
    </location>
</feature>
<evidence type="ECO:0000313" key="2">
    <source>
        <dbReference type="EMBL" id="OYD13743.1"/>
    </source>
</evidence>
<feature type="transmembrane region" description="Helical" evidence="1">
    <location>
        <begin position="125"/>
        <end position="145"/>
    </location>
</feature>
<dbReference type="Proteomes" id="UP000215215">
    <property type="component" value="Unassembled WGS sequence"/>
</dbReference>
<sequence length="223" mass="23759">MGTKRQNIARTLIQILLFGSIWGSFEVVLDSGLRTINFPYRAGSLVGIGMLSMGMALAIYKRPSMLIGIGLIAGSFKLLSVPILHIPLSCKANSFIAIGLQAFVLSLVTGSLIKKMDKSIHTRMGVGGLAALVSAAGFYFIGMRVAPCPYLLSFSPLGFMVREGIIWAIFSAIMLPLGYLVGIRLRQTMVHLLTTRPTFGYAACISISAVCVGISAITIVAVG</sequence>
<feature type="transmembrane region" description="Helical" evidence="1">
    <location>
        <begin position="198"/>
        <end position="222"/>
    </location>
</feature>
<feature type="transmembrane region" description="Helical" evidence="1">
    <location>
        <begin position="67"/>
        <end position="88"/>
    </location>
</feature>
<feature type="transmembrane region" description="Helical" evidence="1">
    <location>
        <begin position="41"/>
        <end position="60"/>
    </location>
</feature>
<proteinExistence type="predicted"/>
<keyword evidence="1" id="KW-0472">Membrane</keyword>
<comment type="caution">
    <text evidence="2">The sequence shown here is derived from an EMBL/GenBank/DDBJ whole genome shotgun (WGS) entry which is preliminary data.</text>
</comment>
<feature type="transmembrane region" description="Helical" evidence="1">
    <location>
        <begin position="12"/>
        <end position="29"/>
    </location>
</feature>
<dbReference type="AlphaFoldDB" id="A0A235BMR0"/>
<keyword evidence="1" id="KW-1133">Transmembrane helix</keyword>